<feature type="transmembrane region" description="Helical" evidence="1">
    <location>
        <begin position="37"/>
        <end position="57"/>
    </location>
</feature>
<sequence length="134" mass="14421">MERCRYFFMMAEAASVWLSEGVRKVSSLTRGMSPAHALMFFVMLTFGLIFAADAFAWTTPTPGSFLYDVYDLGVNKILKGPLGFLLGMGCASFGGSRLVGLHDRGSVPAGIGTLLFGGCLIKLDSITQSLGFYV</sequence>
<accession>F8ACK9</accession>
<dbReference type="HOGENOM" id="CLU_164847_0_0_0"/>
<reference evidence="3" key="1">
    <citation type="submission" date="2011-04" db="EMBL/GenBank/DDBJ databases">
        <title>The complete genome of Thermodesulfatator indicus DSM 15286.</title>
        <authorList>
            <person name="Lucas S."/>
            <person name="Copeland A."/>
            <person name="Lapidus A."/>
            <person name="Bruce D."/>
            <person name="Goodwin L."/>
            <person name="Pitluck S."/>
            <person name="Peters L."/>
            <person name="Kyrpides N."/>
            <person name="Mavromatis K."/>
            <person name="Pagani I."/>
            <person name="Ivanova N."/>
            <person name="Saunders L."/>
            <person name="Detter J.C."/>
            <person name="Tapia R."/>
            <person name="Han C."/>
            <person name="Land M."/>
            <person name="Hauser L."/>
            <person name="Markowitz V."/>
            <person name="Cheng J.-F."/>
            <person name="Hugenholtz P."/>
            <person name="Woyke T."/>
            <person name="Wu D."/>
            <person name="Spring S."/>
            <person name="Schroeder M."/>
            <person name="Brambilla E."/>
            <person name="Klenk H.-P."/>
            <person name="Eisen J.A."/>
        </authorList>
    </citation>
    <scope>NUCLEOTIDE SEQUENCE [LARGE SCALE GENOMIC DNA]</scope>
    <source>
        <strain evidence="3">DSM 15286 / JCM 11887 / CIR29812</strain>
    </source>
</reference>
<keyword evidence="1" id="KW-1133">Transmembrane helix</keyword>
<dbReference type="RefSeq" id="WP_013908523.1">
    <property type="nucleotide sequence ID" value="NC_015681.1"/>
</dbReference>
<proteinExistence type="predicted"/>
<protein>
    <submittedName>
        <fullName evidence="2">Uncharacterized protein</fullName>
    </submittedName>
</protein>
<dbReference type="AlphaFoldDB" id="F8ACK9"/>
<feature type="transmembrane region" description="Helical" evidence="1">
    <location>
        <begin position="77"/>
        <end position="95"/>
    </location>
</feature>
<name>F8ACK9_THEID</name>
<evidence type="ECO:0000313" key="2">
    <source>
        <dbReference type="EMBL" id="AEH45784.1"/>
    </source>
</evidence>
<dbReference type="InParanoid" id="F8ACK9"/>
<keyword evidence="1" id="KW-0812">Transmembrane</keyword>
<organism evidence="2 3">
    <name type="scientific">Thermodesulfatator indicus (strain DSM 15286 / JCM 11887 / CIR29812)</name>
    <dbReference type="NCBI Taxonomy" id="667014"/>
    <lineage>
        <taxon>Bacteria</taxon>
        <taxon>Pseudomonadati</taxon>
        <taxon>Thermodesulfobacteriota</taxon>
        <taxon>Thermodesulfobacteria</taxon>
        <taxon>Thermodesulfobacteriales</taxon>
        <taxon>Thermodesulfatatoraceae</taxon>
        <taxon>Thermodesulfatator</taxon>
    </lineage>
</organism>
<gene>
    <name evidence="2" type="ordered locus">Thein_1929</name>
</gene>
<dbReference type="PaxDb" id="667014-Thein_1929"/>
<keyword evidence="1" id="KW-0472">Membrane</keyword>
<keyword evidence="3" id="KW-1185">Reference proteome</keyword>
<reference evidence="2 3" key="2">
    <citation type="journal article" date="2012" name="Stand. Genomic Sci.">
        <title>Complete genome sequence of the thermophilic sulfate-reducing ocean bacterium Thermodesulfatator indicus type strain (CIR29812(T)).</title>
        <authorList>
            <person name="Anderson I."/>
            <person name="Saunders E."/>
            <person name="Lapidus A."/>
            <person name="Nolan M."/>
            <person name="Lucas S."/>
            <person name="Tice H."/>
            <person name="Del Rio T.G."/>
            <person name="Cheng J.F."/>
            <person name="Han C."/>
            <person name="Tapia R."/>
            <person name="Goodwin L.A."/>
            <person name="Pitluck S."/>
            <person name="Liolios K."/>
            <person name="Mavromatis K."/>
            <person name="Pagani I."/>
            <person name="Ivanova N."/>
            <person name="Mikhailova N."/>
            <person name="Pati A."/>
            <person name="Chen A."/>
            <person name="Palaniappan K."/>
            <person name="Land M."/>
            <person name="Hauser L."/>
            <person name="Jeffries C.D."/>
            <person name="Chang Y.J."/>
            <person name="Brambilla E.M."/>
            <person name="Rohde M."/>
            <person name="Spring S."/>
            <person name="Goker M."/>
            <person name="Detter J.C."/>
            <person name="Woyke T."/>
            <person name="Bristow J."/>
            <person name="Eisen J.A."/>
            <person name="Markowitz V."/>
            <person name="Hugenholtz P."/>
            <person name="Kyrpides N.C."/>
            <person name="Klenk H.P."/>
        </authorList>
    </citation>
    <scope>NUCLEOTIDE SEQUENCE [LARGE SCALE GENOMIC DNA]</scope>
    <source>
        <strain evidence="3">DSM 15286 / JCM 11887 / CIR29812</strain>
    </source>
</reference>
<dbReference type="KEGG" id="tid:Thein_1929"/>
<dbReference type="Proteomes" id="UP000006793">
    <property type="component" value="Chromosome"/>
</dbReference>
<dbReference type="EMBL" id="CP002683">
    <property type="protein sequence ID" value="AEH45784.1"/>
    <property type="molecule type" value="Genomic_DNA"/>
</dbReference>
<dbReference type="STRING" id="667014.Thein_1929"/>
<evidence type="ECO:0000256" key="1">
    <source>
        <dbReference type="SAM" id="Phobius"/>
    </source>
</evidence>
<dbReference type="OrthoDB" id="7451525at2"/>
<evidence type="ECO:0000313" key="3">
    <source>
        <dbReference type="Proteomes" id="UP000006793"/>
    </source>
</evidence>
<dbReference type="eggNOG" id="ENOG5033DTW">
    <property type="taxonomic scope" value="Bacteria"/>
</dbReference>